<dbReference type="InterPro" id="IPR029154">
    <property type="entry name" value="HIBADH-like_NADP-bd"/>
</dbReference>
<keyword evidence="6" id="KW-1185">Reference proteome</keyword>
<feature type="domain" description="3-hydroxyisobutyrate dehydrogenase-like NAD-binding" evidence="4">
    <location>
        <begin position="231"/>
        <end position="347"/>
    </location>
</feature>
<accession>A0A8J5QUA7</accession>
<dbReference type="RefSeq" id="XP_049266466.1">
    <property type="nucleotide sequence ID" value="XM_049406053.1"/>
</dbReference>
<protein>
    <recommendedName>
        <fullName evidence="7">3-hydroxyisobutyrate dehydrogenase</fullName>
    </recommendedName>
</protein>
<dbReference type="OrthoDB" id="21615at2759"/>
<reference evidence="5 6" key="1">
    <citation type="journal article" date="2021" name="DNA Res.">
        <title>Genome analysis of Candida subhashii reveals its hybrid nature and dual mitochondrial genome conformations.</title>
        <authorList>
            <person name="Mixao V."/>
            <person name="Hegedusova E."/>
            <person name="Saus E."/>
            <person name="Pryszcz L.P."/>
            <person name="Cillingova A."/>
            <person name="Nosek J."/>
            <person name="Gabaldon T."/>
        </authorList>
    </citation>
    <scope>NUCLEOTIDE SEQUENCE [LARGE SCALE GENOMIC DNA]</scope>
    <source>
        <strain evidence="5 6">CBS 10753</strain>
    </source>
</reference>
<evidence type="ECO:0000259" key="4">
    <source>
        <dbReference type="Pfam" id="PF14833"/>
    </source>
</evidence>
<name>A0A8J5QUA7_9ASCO</name>
<proteinExistence type="predicted"/>
<evidence type="ECO:0000259" key="3">
    <source>
        <dbReference type="Pfam" id="PF03446"/>
    </source>
</evidence>
<gene>
    <name evidence="5" type="ORF">J8A68_000229</name>
</gene>
<dbReference type="AlphaFoldDB" id="A0A8J5QUA7"/>
<dbReference type="Pfam" id="PF03446">
    <property type="entry name" value="NAD_binding_2"/>
    <property type="match status" value="1"/>
</dbReference>
<dbReference type="InterPro" id="IPR002204">
    <property type="entry name" value="3-OH-isobutyrate_DH-rel_CS"/>
</dbReference>
<dbReference type="InterPro" id="IPR006115">
    <property type="entry name" value="6PGDH_NADP-bd"/>
</dbReference>
<comment type="caution">
    <text evidence="5">The sequence shown here is derived from an EMBL/GenBank/DDBJ whole genome shotgun (WGS) entry which is preliminary data.</text>
</comment>
<organism evidence="5 6">
    <name type="scientific">[Candida] subhashii</name>
    <dbReference type="NCBI Taxonomy" id="561895"/>
    <lineage>
        <taxon>Eukaryota</taxon>
        <taxon>Fungi</taxon>
        <taxon>Dikarya</taxon>
        <taxon>Ascomycota</taxon>
        <taxon>Saccharomycotina</taxon>
        <taxon>Pichiomycetes</taxon>
        <taxon>Debaryomycetaceae</taxon>
        <taxon>Spathaspora</taxon>
    </lineage>
</organism>
<evidence type="ECO:0000313" key="6">
    <source>
        <dbReference type="Proteomes" id="UP000694255"/>
    </source>
</evidence>
<keyword evidence="1" id="KW-0560">Oxidoreductase</keyword>
<feature type="domain" description="6-phosphogluconate dehydrogenase NADP-binding" evidence="3">
    <location>
        <begin position="45"/>
        <end position="226"/>
    </location>
</feature>
<dbReference type="EMBL" id="JAGSYN010000029">
    <property type="protein sequence ID" value="KAG7666234.1"/>
    <property type="molecule type" value="Genomic_DNA"/>
</dbReference>
<sequence>MAAQNANAKTQTKTDDAAKDNWGWWWRPGSNAKFYASCNVISVNYGFIGLGQMGQHMARHIYDKLDIENDKLYVYDVFPQAITAFVDNVTSIKPEHKHALTPLSSIKSFVHDVENPLDFIITMVPEGKHVKSVITELTKEYKSVNPSYSTTFIDSSTIDIKTSRECHEIVKNELPEFDFIDAPVSGGVAGARKATLSFMLSREDDASVSPELRELLSKMGKNIFPCGSQHGTGLAAKLSNNYLLAITNLATADSFQLAKSFGLNLQNYAKLVAVSTGKSWASVDNCPIPDVYPENNLPADVGYKGGFITRLTRKDVVLACESAKMANRFLYLGDVGRHWYDKACEHEDIANRDLGVLFEWLGDLEQDSVGNVIDTKRK</sequence>
<dbReference type="Proteomes" id="UP000694255">
    <property type="component" value="Unassembled WGS sequence"/>
</dbReference>
<dbReference type="PROSITE" id="PS00895">
    <property type="entry name" value="3_HYDROXYISOBUT_DH"/>
    <property type="match status" value="1"/>
</dbReference>
<dbReference type="GO" id="GO:0006574">
    <property type="term" value="P:L-valine catabolic process"/>
    <property type="evidence" value="ECO:0007669"/>
    <property type="project" value="TreeGrafter"/>
</dbReference>
<dbReference type="PANTHER" id="PTHR22981">
    <property type="entry name" value="3-HYDROXYISOBUTYRATE DEHYDROGENASE-RELATED"/>
    <property type="match status" value="1"/>
</dbReference>
<evidence type="ECO:0000256" key="1">
    <source>
        <dbReference type="ARBA" id="ARBA00023002"/>
    </source>
</evidence>
<evidence type="ECO:0008006" key="7">
    <source>
        <dbReference type="Google" id="ProtNLM"/>
    </source>
</evidence>
<dbReference type="Pfam" id="PF14833">
    <property type="entry name" value="NAD_binding_11"/>
    <property type="match status" value="1"/>
</dbReference>
<evidence type="ECO:0000313" key="5">
    <source>
        <dbReference type="EMBL" id="KAG7666234.1"/>
    </source>
</evidence>
<dbReference type="PANTHER" id="PTHR22981:SF7">
    <property type="entry name" value="3-HYDROXYISOBUTYRATE DEHYDROGENASE, MITOCHONDRIAL"/>
    <property type="match status" value="1"/>
</dbReference>
<dbReference type="GeneID" id="73467030"/>
<dbReference type="GO" id="GO:0050661">
    <property type="term" value="F:NADP binding"/>
    <property type="evidence" value="ECO:0007669"/>
    <property type="project" value="InterPro"/>
</dbReference>
<dbReference type="GO" id="GO:0005739">
    <property type="term" value="C:mitochondrion"/>
    <property type="evidence" value="ECO:0007669"/>
    <property type="project" value="TreeGrafter"/>
</dbReference>
<keyword evidence="2" id="KW-0520">NAD</keyword>
<dbReference type="GO" id="GO:0051287">
    <property type="term" value="F:NAD binding"/>
    <property type="evidence" value="ECO:0007669"/>
    <property type="project" value="InterPro"/>
</dbReference>
<evidence type="ECO:0000256" key="2">
    <source>
        <dbReference type="ARBA" id="ARBA00023027"/>
    </source>
</evidence>
<dbReference type="GO" id="GO:0008442">
    <property type="term" value="F:3-hydroxyisobutyrate dehydrogenase activity"/>
    <property type="evidence" value="ECO:0007669"/>
    <property type="project" value="TreeGrafter"/>
</dbReference>